<feature type="compositionally biased region" description="Low complexity" evidence="1">
    <location>
        <begin position="43"/>
        <end position="57"/>
    </location>
</feature>
<evidence type="ECO:0000313" key="4">
    <source>
        <dbReference type="Proteomes" id="UP000309215"/>
    </source>
</evidence>
<dbReference type="GO" id="GO:0016491">
    <property type="term" value="F:oxidoreductase activity"/>
    <property type="evidence" value="ECO:0007669"/>
    <property type="project" value="InterPro"/>
</dbReference>
<dbReference type="SUPFAM" id="SSF47240">
    <property type="entry name" value="Ferritin-like"/>
    <property type="match status" value="1"/>
</dbReference>
<evidence type="ECO:0000256" key="2">
    <source>
        <dbReference type="SAM" id="SignalP"/>
    </source>
</evidence>
<protein>
    <submittedName>
        <fullName evidence="3">Ferritin-like domain-containing protein</fullName>
    </submittedName>
</protein>
<evidence type="ECO:0000313" key="3">
    <source>
        <dbReference type="EMBL" id="TKC98632.1"/>
    </source>
</evidence>
<feature type="region of interest" description="Disordered" evidence="1">
    <location>
        <begin position="33"/>
        <end position="68"/>
    </location>
</feature>
<keyword evidence="2" id="KW-0732">Signal</keyword>
<dbReference type="PROSITE" id="PS51257">
    <property type="entry name" value="PROKAR_LIPOPROTEIN"/>
    <property type="match status" value="1"/>
</dbReference>
<accession>A0A4U1IW39</accession>
<dbReference type="OrthoDB" id="5502251at2"/>
<feature type="compositionally biased region" description="Gly residues" evidence="1">
    <location>
        <begin position="58"/>
        <end position="67"/>
    </location>
</feature>
<comment type="caution">
    <text evidence="3">The sequence shown here is derived from an EMBL/GenBank/DDBJ whole genome shotgun (WGS) entry which is preliminary data.</text>
</comment>
<evidence type="ECO:0000256" key="1">
    <source>
        <dbReference type="SAM" id="MobiDB-lite"/>
    </source>
</evidence>
<feature type="chain" id="PRO_5020265681" evidence="2">
    <location>
        <begin position="25"/>
        <end position="512"/>
    </location>
</feature>
<dbReference type="InterPro" id="IPR012348">
    <property type="entry name" value="RNR-like"/>
</dbReference>
<dbReference type="Gene3D" id="1.10.620.20">
    <property type="entry name" value="Ribonucleotide Reductase, subunit A"/>
    <property type="match status" value="1"/>
</dbReference>
<dbReference type="EMBL" id="SSMQ01000065">
    <property type="protein sequence ID" value="TKC98632.1"/>
    <property type="molecule type" value="Genomic_DNA"/>
</dbReference>
<dbReference type="RefSeq" id="WP_136934461.1">
    <property type="nucleotide sequence ID" value="NZ_SSMQ01000065.1"/>
</dbReference>
<sequence>MHDRFAFLSLRLSLFAALGLSAIACGTTVENGGSGGSGGAGGDPSTSSSSSSSTSSSQGGGSSGCVGGTPIPLPDGSDSGYVRCDDGTIHRAAAVACDPTINTAACDGTEMFKECTSDADCTAKPHGKCIHRDANFESPGPSCGCVYSCANDAECGADSVCVCQGVVENDVAWSRCSAVAKCATDADCASGECGITSFHDGCFQQIGLACRADTDACRVDADCMAGYACATLPYSAVGEAGTFNCETQNCAIGRPLLVAGAARTAPTSARADWILAEITPDTASLDPAVRSALAEAWTEIAALEHASVASFARFTLQLMALGAPPELLFAAQRAAADEVEHARVGYALASRYADRPIGPSKLDLTGVPLDTDPRVVLASLIEEACVGETIGAAEALALAGLVRDPALREVHARIAEDEQRHAELAWRTLRFLLAGADEDTRHFARATFDRAIEAASAEPSLRRAVVAEDVGLLSSKQIGALRRQALRDVVRPCADALLAPAAAPVALADLHA</sequence>
<organism evidence="3 4">
    <name type="scientific">Polyangium fumosum</name>
    <dbReference type="NCBI Taxonomy" id="889272"/>
    <lineage>
        <taxon>Bacteria</taxon>
        <taxon>Pseudomonadati</taxon>
        <taxon>Myxococcota</taxon>
        <taxon>Polyangia</taxon>
        <taxon>Polyangiales</taxon>
        <taxon>Polyangiaceae</taxon>
        <taxon>Polyangium</taxon>
    </lineage>
</organism>
<gene>
    <name evidence="3" type="ORF">E8A74_40385</name>
</gene>
<reference evidence="3 4" key="1">
    <citation type="submission" date="2019-04" db="EMBL/GenBank/DDBJ databases">
        <authorList>
            <person name="Li Y."/>
            <person name="Wang J."/>
        </authorList>
    </citation>
    <scope>NUCLEOTIDE SEQUENCE [LARGE SCALE GENOMIC DNA]</scope>
    <source>
        <strain evidence="3 4">DSM 14668</strain>
    </source>
</reference>
<dbReference type="InterPro" id="IPR009078">
    <property type="entry name" value="Ferritin-like_SF"/>
</dbReference>
<feature type="compositionally biased region" description="Gly residues" evidence="1">
    <location>
        <begin position="33"/>
        <end position="42"/>
    </location>
</feature>
<dbReference type="Proteomes" id="UP000309215">
    <property type="component" value="Unassembled WGS sequence"/>
</dbReference>
<name>A0A4U1IW39_9BACT</name>
<keyword evidence="4" id="KW-1185">Reference proteome</keyword>
<dbReference type="AlphaFoldDB" id="A0A4U1IW39"/>
<feature type="signal peptide" evidence="2">
    <location>
        <begin position="1"/>
        <end position="24"/>
    </location>
</feature>
<proteinExistence type="predicted"/>
<dbReference type="CDD" id="cd00657">
    <property type="entry name" value="Ferritin_like"/>
    <property type="match status" value="1"/>
</dbReference>